<name>A0AAU8LZ04_9BACT</name>
<dbReference type="EMBL" id="CP159373">
    <property type="protein sequence ID" value="XCN74500.1"/>
    <property type="molecule type" value="Genomic_DNA"/>
</dbReference>
<evidence type="ECO:0000313" key="3">
    <source>
        <dbReference type="EMBL" id="XCN74500.1"/>
    </source>
</evidence>
<dbReference type="InterPro" id="IPR006442">
    <property type="entry name" value="Antitoxin_Phd/YefM"/>
</dbReference>
<dbReference type="Pfam" id="PF02604">
    <property type="entry name" value="PhdYeFM_antitox"/>
    <property type="match status" value="1"/>
</dbReference>
<dbReference type="Gene3D" id="3.40.1620.10">
    <property type="entry name" value="YefM-like domain"/>
    <property type="match status" value="1"/>
</dbReference>
<dbReference type="KEGG" id="eaj:Q3M24_07065"/>
<sequence length="97" mass="11105">MDRIIDVTTARRQFGTLLDEVFHKGDTVIIERKGKPLARIVPIEEVDKQGEQISSRQRALLEKLHSLPALEISQDPVAVLRNMREQKRIKAGEKYGE</sequence>
<organism evidence="3">
    <name type="scientific">Candidatus Electrothrix aestuarii</name>
    <dbReference type="NCBI Taxonomy" id="3062594"/>
    <lineage>
        <taxon>Bacteria</taxon>
        <taxon>Pseudomonadati</taxon>
        <taxon>Thermodesulfobacteriota</taxon>
        <taxon>Desulfobulbia</taxon>
        <taxon>Desulfobulbales</taxon>
        <taxon>Desulfobulbaceae</taxon>
        <taxon>Candidatus Electrothrix</taxon>
    </lineage>
</organism>
<reference evidence="3" key="2">
    <citation type="submission" date="2024-06" db="EMBL/GenBank/DDBJ databases">
        <authorList>
            <person name="Plum-Jensen L.E."/>
            <person name="Schramm A."/>
            <person name="Marshall I.P.G."/>
        </authorList>
    </citation>
    <scope>NUCLEOTIDE SEQUENCE</scope>
    <source>
        <strain evidence="3">Rat1</strain>
    </source>
</reference>
<gene>
    <name evidence="3" type="ORF">Q3M24_07065</name>
</gene>
<reference evidence="3" key="1">
    <citation type="journal article" date="2024" name="Syst. Appl. Microbiol.">
        <title>First single-strain enrichments of Electrothrix cable bacteria, description of E. aestuarii sp. nov. and E. rattekaaiensis sp. nov., and proposal of a cable bacteria taxonomy following the rules of the SeqCode.</title>
        <authorList>
            <person name="Plum-Jensen L.E."/>
            <person name="Schramm A."/>
            <person name="Marshall I.P.G."/>
        </authorList>
    </citation>
    <scope>NUCLEOTIDE SEQUENCE</scope>
    <source>
        <strain evidence="3">Rat1</strain>
    </source>
</reference>
<protein>
    <recommendedName>
        <fullName evidence="2">Antitoxin</fullName>
    </recommendedName>
</protein>
<proteinExistence type="inferred from homology"/>
<accession>A0AAU8LZ04</accession>
<dbReference type="SUPFAM" id="SSF143120">
    <property type="entry name" value="YefM-like"/>
    <property type="match status" value="1"/>
</dbReference>
<evidence type="ECO:0000256" key="1">
    <source>
        <dbReference type="ARBA" id="ARBA00009981"/>
    </source>
</evidence>
<comment type="similarity">
    <text evidence="1 2">Belongs to the phD/YefM antitoxin family.</text>
</comment>
<evidence type="ECO:0000256" key="2">
    <source>
        <dbReference type="RuleBase" id="RU362080"/>
    </source>
</evidence>
<dbReference type="InterPro" id="IPR036165">
    <property type="entry name" value="YefM-like_sf"/>
</dbReference>
<dbReference type="AlphaFoldDB" id="A0AAU8LZ04"/>
<dbReference type="NCBIfam" id="TIGR01552">
    <property type="entry name" value="phd_fam"/>
    <property type="match status" value="1"/>
</dbReference>
<comment type="function">
    <text evidence="2">Antitoxin component of a type II toxin-antitoxin (TA) system.</text>
</comment>